<dbReference type="Proteomes" id="UP000039865">
    <property type="component" value="Unassembled WGS sequence"/>
</dbReference>
<dbReference type="InterPro" id="IPR036770">
    <property type="entry name" value="Ankyrin_rpt-contain_sf"/>
</dbReference>
<dbReference type="OMA" id="ANCNIHT"/>
<dbReference type="InterPro" id="IPR002110">
    <property type="entry name" value="Ankyrin_rpt"/>
</dbReference>
<dbReference type="AlphaFoldDB" id="A0A078ARM7"/>
<feature type="compositionally biased region" description="Low complexity" evidence="3">
    <location>
        <begin position="746"/>
        <end position="760"/>
    </location>
</feature>
<feature type="compositionally biased region" description="Low complexity" evidence="3">
    <location>
        <begin position="727"/>
        <end position="736"/>
    </location>
</feature>
<evidence type="ECO:0000256" key="3">
    <source>
        <dbReference type="SAM" id="MobiDB-lite"/>
    </source>
</evidence>
<dbReference type="PANTHER" id="PTHR24198">
    <property type="entry name" value="ANKYRIN REPEAT AND PROTEIN KINASE DOMAIN-CONTAINING PROTEIN"/>
    <property type="match status" value="1"/>
</dbReference>
<organism evidence="4 5">
    <name type="scientific">Stylonychia lemnae</name>
    <name type="common">Ciliate</name>
    <dbReference type="NCBI Taxonomy" id="5949"/>
    <lineage>
        <taxon>Eukaryota</taxon>
        <taxon>Sar</taxon>
        <taxon>Alveolata</taxon>
        <taxon>Ciliophora</taxon>
        <taxon>Intramacronucleata</taxon>
        <taxon>Spirotrichea</taxon>
        <taxon>Stichotrichia</taxon>
        <taxon>Sporadotrichida</taxon>
        <taxon>Oxytrichidae</taxon>
        <taxon>Stylonychinae</taxon>
        <taxon>Stylonychia</taxon>
    </lineage>
</organism>
<dbReference type="InParanoid" id="A0A078ARM7"/>
<feature type="compositionally biased region" description="Polar residues" evidence="3">
    <location>
        <begin position="594"/>
        <end position="604"/>
    </location>
</feature>
<protein>
    <submittedName>
        <fullName evidence="4">Ankyrin repeat domain protein</fullName>
    </submittedName>
</protein>
<dbReference type="OrthoDB" id="2017365at2759"/>
<reference evidence="4 5" key="1">
    <citation type="submission" date="2014-06" db="EMBL/GenBank/DDBJ databases">
        <authorList>
            <person name="Swart Estienne"/>
        </authorList>
    </citation>
    <scope>NUCLEOTIDE SEQUENCE [LARGE SCALE GENOMIC DNA]</scope>
    <source>
        <strain evidence="4 5">130c</strain>
    </source>
</reference>
<feature type="region of interest" description="Disordered" evidence="3">
    <location>
        <begin position="618"/>
        <end position="648"/>
    </location>
</feature>
<gene>
    <name evidence="4" type="primary">Contig10135.g10829</name>
    <name evidence="4" type="ORF">STYLEM_14200</name>
</gene>
<dbReference type="SUPFAM" id="SSF48403">
    <property type="entry name" value="Ankyrin repeat"/>
    <property type="match status" value="2"/>
</dbReference>
<keyword evidence="1" id="KW-0677">Repeat</keyword>
<feature type="compositionally biased region" description="Basic and acidic residues" evidence="3">
    <location>
        <begin position="574"/>
        <end position="590"/>
    </location>
</feature>
<keyword evidence="5" id="KW-1185">Reference proteome</keyword>
<feature type="region of interest" description="Disordered" evidence="3">
    <location>
        <begin position="816"/>
        <end position="847"/>
    </location>
</feature>
<feature type="region of interest" description="Disordered" evidence="3">
    <location>
        <begin position="574"/>
        <end position="604"/>
    </location>
</feature>
<evidence type="ECO:0000256" key="1">
    <source>
        <dbReference type="ARBA" id="ARBA00022737"/>
    </source>
</evidence>
<dbReference type="Gene3D" id="1.25.40.20">
    <property type="entry name" value="Ankyrin repeat-containing domain"/>
    <property type="match status" value="1"/>
</dbReference>
<evidence type="ECO:0000313" key="4">
    <source>
        <dbReference type="EMBL" id="CDW85130.1"/>
    </source>
</evidence>
<name>A0A078ARM7_STYLE</name>
<sequence length="1177" mass="137430">MLLWGIREGNMEFIRDQIDINFRGIVRECMLNRRVQDRFIAFFGGIEIDPVKKFFENLNNQKEQNPDEFELRDNHFNTLFESLINKRRKYDGNSVIHMIIKFEKPEILEFFFSNQINWKIDLKNKNKDGHAPIHLAVKQKNQTVFDIVARHSDQLIIPCGTLYVQPTSAQINMYEDTITIAAQNSQVEIFKRLIYSANCNIHTLNVKKAMLFACEQNCMPIVQFLISLGFLLNQNLVQKKSPLYVACERGHLELATYLVQRFEIDPNIQCEDSNKTALYVSAEKGYDQIVAELIRRPDIDVNRQTSGKKTALYVAIEKGQVECVRHILKKCKADDLYSTTSFGTTPLFVAQKKGSKDIIRLMMCVGRQVNPNYEQTIPQVAEENKDNIIINELPRFLQEVRAFYELNPSEFNGGKPCKAKLQKVQSRYMEGVSQPKKDKEPEEEVKLIKQQRGQSSFKIKQRPQSAQVTTKAMTLNKKDLQNKDIDFNVSEDERENQNLEEIKEQVSEQIVTKHKDYKLSKPLATAEKIIVKTISKHQKTIQSMNKQKGNKDQLIDKIKSEYQPGQVPKYLEKVRRKSQDRTQEQVDENRLISPHNQQNPTMSKVKSRLFDYLQSNKQKQEEELEKQKNQEKPQQPVNIKRLGELSKPRRPLDIRECFNTQKSQKLMVIKDPNYLPDNLMDKYQVSVENINLSNSKNQNGDNAIVINLKNEIQKPQQNTTHSRANKKNTNTLKNKLFLIHKKNKNPNRNQPRNRQMNAQNSNSKDNKDIQEFISENENERYSNQKYSNNKSVDDTDTSQSQQIHIVQKQYQRFFNANDSATPSKKSINFSETRYSNSKQNQNLEESMYESDRILLNQSSNKKSNYSCEYYASQNSVKQAKYQYQRNQPEESIGNSDDYFERDPYQFYQGDQGLQFENELNQHDEQIIGLLKENYVGNGDQQSSINQQQQSPLKSMNKFTNSAFDHRNKEFQKSQGNFTKKIQSMNLLHLNDEKIDQYSPTQLINDRGISQMKYQQSTQLLQIPSNLDMIEAISLRQSQVSQNLGSIYQSQSFRQKIQHPQDDIDFEEINKHSHLITSRLPQLLNETQRMMQSTLSPLRDFNSISSPKIANQTKQSVLSIIAKDFDVTDQQLDQNCEFQVIQDDLSYIGDEQVINDNDDWYDYDQIERFSYEQNIVIE</sequence>
<dbReference type="EMBL" id="CCKQ01013466">
    <property type="protein sequence ID" value="CDW85130.1"/>
    <property type="molecule type" value="Genomic_DNA"/>
</dbReference>
<feature type="region of interest" description="Disordered" evidence="3">
    <location>
        <begin position="712"/>
        <end position="803"/>
    </location>
</feature>
<feature type="compositionally biased region" description="Polar residues" evidence="3">
    <location>
        <begin position="816"/>
        <end position="844"/>
    </location>
</feature>
<dbReference type="SMART" id="SM00248">
    <property type="entry name" value="ANK"/>
    <property type="match status" value="8"/>
</dbReference>
<accession>A0A078ARM7</accession>
<feature type="compositionally biased region" description="Polar residues" evidence="3">
    <location>
        <begin position="713"/>
        <end position="722"/>
    </location>
</feature>
<evidence type="ECO:0000313" key="5">
    <source>
        <dbReference type="Proteomes" id="UP000039865"/>
    </source>
</evidence>
<dbReference type="Pfam" id="PF12796">
    <property type="entry name" value="Ank_2"/>
    <property type="match status" value="1"/>
</dbReference>
<evidence type="ECO:0000256" key="2">
    <source>
        <dbReference type="ARBA" id="ARBA00023043"/>
    </source>
</evidence>
<proteinExistence type="predicted"/>
<dbReference type="PANTHER" id="PTHR24198:SF165">
    <property type="entry name" value="ANKYRIN REPEAT-CONTAINING PROTEIN-RELATED"/>
    <property type="match status" value="1"/>
</dbReference>
<keyword evidence="2" id="KW-0040">ANK repeat</keyword>
<feature type="compositionally biased region" description="Basic and acidic residues" evidence="3">
    <location>
        <begin position="618"/>
        <end position="631"/>
    </location>
</feature>